<dbReference type="EMBL" id="CP036339">
    <property type="protein sequence ID" value="QDT73489.1"/>
    <property type="molecule type" value="Genomic_DNA"/>
</dbReference>
<reference evidence="3 4" key="1">
    <citation type="submission" date="2019-02" db="EMBL/GenBank/DDBJ databases">
        <title>Deep-cultivation of Planctomycetes and their phenomic and genomic characterization uncovers novel biology.</title>
        <authorList>
            <person name="Wiegand S."/>
            <person name="Jogler M."/>
            <person name="Boedeker C."/>
            <person name="Pinto D."/>
            <person name="Vollmers J."/>
            <person name="Rivas-Marin E."/>
            <person name="Kohn T."/>
            <person name="Peeters S.H."/>
            <person name="Heuer A."/>
            <person name="Rast P."/>
            <person name="Oberbeckmann S."/>
            <person name="Bunk B."/>
            <person name="Jeske O."/>
            <person name="Meyerdierks A."/>
            <person name="Storesund J.E."/>
            <person name="Kallscheuer N."/>
            <person name="Luecker S."/>
            <person name="Lage O.M."/>
            <person name="Pohl T."/>
            <person name="Merkel B.J."/>
            <person name="Hornburger P."/>
            <person name="Mueller R.-W."/>
            <person name="Bruemmer F."/>
            <person name="Labrenz M."/>
            <person name="Spormann A.M."/>
            <person name="Op den Camp H."/>
            <person name="Overmann J."/>
            <person name="Amann R."/>
            <person name="Jetten M.S.M."/>
            <person name="Mascher T."/>
            <person name="Medema M.H."/>
            <person name="Devos D.P."/>
            <person name="Kaster A.-K."/>
            <person name="Ovreas L."/>
            <person name="Rohde M."/>
            <person name="Galperin M.Y."/>
            <person name="Jogler C."/>
        </authorList>
    </citation>
    <scope>NUCLEOTIDE SEQUENCE [LARGE SCALE GENOMIC DNA]</scope>
    <source>
        <strain evidence="3 4">I41</strain>
    </source>
</reference>
<dbReference type="AlphaFoldDB" id="A0A517TYN8"/>
<dbReference type="Pfam" id="PF07963">
    <property type="entry name" value="N_methyl"/>
    <property type="match status" value="1"/>
</dbReference>
<keyword evidence="4" id="KW-1185">Reference proteome</keyword>
<evidence type="ECO:0000259" key="2">
    <source>
        <dbReference type="Pfam" id="PF07596"/>
    </source>
</evidence>
<keyword evidence="1" id="KW-0812">Transmembrane</keyword>
<name>A0A517TYN8_9BACT</name>
<dbReference type="KEGG" id="llh:I41_26780"/>
<keyword evidence="1" id="KW-0472">Membrane</keyword>
<dbReference type="PANTHER" id="PTHR30093">
    <property type="entry name" value="GENERAL SECRETION PATHWAY PROTEIN G"/>
    <property type="match status" value="1"/>
</dbReference>
<dbReference type="Gene3D" id="3.30.700.10">
    <property type="entry name" value="Glycoprotein, Type 4 Pilin"/>
    <property type="match status" value="1"/>
</dbReference>
<keyword evidence="1" id="KW-1133">Transmembrane helix</keyword>
<dbReference type="OrthoDB" id="242858at2"/>
<dbReference type="InterPro" id="IPR012902">
    <property type="entry name" value="N_methyl_site"/>
</dbReference>
<feature type="domain" description="DUF1559" evidence="2">
    <location>
        <begin position="42"/>
        <end position="315"/>
    </location>
</feature>
<evidence type="ECO:0000256" key="1">
    <source>
        <dbReference type="SAM" id="Phobius"/>
    </source>
</evidence>
<evidence type="ECO:0000313" key="4">
    <source>
        <dbReference type="Proteomes" id="UP000317909"/>
    </source>
</evidence>
<sequence>MGSNNREKSALVVSKRGFTLVELLVSIAIIGTLVSILLPAVQQAREASRRLVCSNNLRQLGVALHNYHSANQRFPPGRGDPTPGVFSTHAFLLPYLEQGSVRQGIDFTKAPTTFSVAGGVVHDGAANFLAATTRLAVLQCPTDAFAAGVPGSEFGPTNYVANAGSGLSLWGSLTDADGVFFKGSRIGLRDVVDGSTYTVAMSERLNGPGTDESGGLEADVQRLMLEIPGGNDTTPEACAASSSGNTYRDRGAKWILGNYGNTLYNHYYAPNVATWDCMNLQQQKALMAARSLHPDVVATLLCDGGVRLTSNAIEQTIWQAVATRQSGEVVQDW</sequence>
<dbReference type="InterPro" id="IPR045584">
    <property type="entry name" value="Pilin-like"/>
</dbReference>
<accession>A0A517TYN8</accession>
<dbReference type="RefSeq" id="WP_145433072.1">
    <property type="nucleotide sequence ID" value="NZ_CP036339.1"/>
</dbReference>
<proteinExistence type="predicted"/>
<dbReference type="InterPro" id="IPR011453">
    <property type="entry name" value="DUF1559"/>
</dbReference>
<evidence type="ECO:0000313" key="3">
    <source>
        <dbReference type="EMBL" id="QDT73489.1"/>
    </source>
</evidence>
<dbReference type="NCBIfam" id="TIGR02532">
    <property type="entry name" value="IV_pilin_GFxxxE"/>
    <property type="match status" value="1"/>
</dbReference>
<protein>
    <recommendedName>
        <fullName evidence="2">DUF1559 domain-containing protein</fullName>
    </recommendedName>
</protein>
<gene>
    <name evidence="3" type="ORF">I41_26780</name>
</gene>
<dbReference type="Proteomes" id="UP000317909">
    <property type="component" value="Chromosome"/>
</dbReference>
<feature type="transmembrane region" description="Helical" evidence="1">
    <location>
        <begin position="20"/>
        <end position="41"/>
    </location>
</feature>
<dbReference type="Pfam" id="PF07596">
    <property type="entry name" value="SBP_bac_10"/>
    <property type="match status" value="1"/>
</dbReference>
<dbReference type="PROSITE" id="PS00409">
    <property type="entry name" value="PROKAR_NTER_METHYL"/>
    <property type="match status" value="1"/>
</dbReference>
<dbReference type="SUPFAM" id="SSF54523">
    <property type="entry name" value="Pili subunits"/>
    <property type="match status" value="1"/>
</dbReference>
<organism evidence="3 4">
    <name type="scientific">Lacipirellula limnantheis</name>
    <dbReference type="NCBI Taxonomy" id="2528024"/>
    <lineage>
        <taxon>Bacteria</taxon>
        <taxon>Pseudomonadati</taxon>
        <taxon>Planctomycetota</taxon>
        <taxon>Planctomycetia</taxon>
        <taxon>Pirellulales</taxon>
        <taxon>Lacipirellulaceae</taxon>
        <taxon>Lacipirellula</taxon>
    </lineage>
</organism>
<dbReference type="PANTHER" id="PTHR30093:SF2">
    <property type="entry name" value="TYPE II SECRETION SYSTEM PROTEIN H"/>
    <property type="match status" value="1"/>
</dbReference>